<dbReference type="Gene3D" id="1.20.5.170">
    <property type="match status" value="1"/>
</dbReference>
<dbReference type="GeneID" id="35441174"/>
<dbReference type="CDD" id="cd14688">
    <property type="entry name" value="bZIP_YAP"/>
    <property type="match status" value="1"/>
</dbReference>
<name>A0A2G4SN32_RHIZD</name>
<evidence type="ECO:0000256" key="2">
    <source>
        <dbReference type="ARBA" id="ARBA00023242"/>
    </source>
</evidence>
<dbReference type="InterPro" id="IPR046347">
    <property type="entry name" value="bZIP_sf"/>
</dbReference>
<feature type="coiled-coil region" evidence="3">
    <location>
        <begin position="5"/>
        <end position="32"/>
    </location>
</feature>
<dbReference type="InterPro" id="IPR021833">
    <property type="entry name" value="DUF3425"/>
</dbReference>
<evidence type="ECO:0000256" key="3">
    <source>
        <dbReference type="SAM" id="Coils"/>
    </source>
</evidence>
<keyword evidence="2" id="KW-0539">Nucleus</keyword>
<dbReference type="PANTHER" id="PTHR40621:SF6">
    <property type="entry name" value="AP-1-LIKE TRANSCRIPTION FACTOR YAP1-RELATED"/>
    <property type="match status" value="1"/>
</dbReference>
<dbReference type="PROSITE" id="PS50217">
    <property type="entry name" value="BZIP"/>
    <property type="match status" value="1"/>
</dbReference>
<feature type="region of interest" description="Disordered" evidence="4">
    <location>
        <begin position="83"/>
        <end position="116"/>
    </location>
</feature>
<organism evidence="6 7">
    <name type="scientific">Rhizopus microsporus ATCC 52813</name>
    <dbReference type="NCBI Taxonomy" id="1340429"/>
    <lineage>
        <taxon>Eukaryota</taxon>
        <taxon>Fungi</taxon>
        <taxon>Fungi incertae sedis</taxon>
        <taxon>Mucoromycota</taxon>
        <taxon>Mucoromycotina</taxon>
        <taxon>Mucoromycetes</taxon>
        <taxon>Mucorales</taxon>
        <taxon>Mucorineae</taxon>
        <taxon>Rhizopodaceae</taxon>
        <taxon>Rhizopus</taxon>
    </lineage>
</organism>
<dbReference type="EMBL" id="KZ303855">
    <property type="protein sequence ID" value="PHZ10197.1"/>
    <property type="molecule type" value="Genomic_DNA"/>
</dbReference>
<feature type="coiled-coil region" evidence="3">
    <location>
        <begin position="117"/>
        <end position="158"/>
    </location>
</feature>
<evidence type="ECO:0000313" key="7">
    <source>
        <dbReference type="Proteomes" id="UP000242254"/>
    </source>
</evidence>
<sequence>MDIYLSAIDKYLNEKQEEYERQREQEIALENLLINADPWLESNSMAALLDSPLQLTDENVSTTQSDYITPLASSDLQLFQEQQVTEQPARKRPGRKSKQVSPAIRKAQNREAQRAFRERRERYVNDLERTVRKLKAQRQQMANEMRQLKSQLESNRVELWYLRGVVLSLHFICFINQLRIPEHTPYLSDSELSTMKRATPRAVESYLSAKQRNNKLLKLPTAPSLAKKDEDEDDIERDEIPLNDSNNMNVIWLQQPEKMVIKLQKEEEREEEEEVVESSAQTVKNMEAINQIRQHLTPYQNDENEASLRMKSTALQMSVDHDPRVDIIPFPIMRDRMILFRDLIDFDHCFSVLLKSAVFLGGDPTLHVNWELPAEIFKHYWFFSTNYDRHKTDYWQLHKNCSVHSSFIQPPSMTNPYINALTNVIYKPFTTSPSSRQPQAGTIGE</sequence>
<feature type="domain" description="BZIP" evidence="5">
    <location>
        <begin position="105"/>
        <end position="162"/>
    </location>
</feature>
<dbReference type="Pfam" id="PF11905">
    <property type="entry name" value="DUF3425"/>
    <property type="match status" value="1"/>
</dbReference>
<evidence type="ECO:0000256" key="1">
    <source>
        <dbReference type="ARBA" id="ARBA00004123"/>
    </source>
</evidence>
<dbReference type="AlphaFoldDB" id="A0A2G4SN32"/>
<reference evidence="6 7" key="1">
    <citation type="journal article" date="2016" name="Proc. Natl. Acad. Sci. U.S.A.">
        <title>Lipid metabolic changes in an early divergent fungus govern the establishment of a mutualistic symbiosis with endobacteria.</title>
        <authorList>
            <person name="Lastovetsky O.A."/>
            <person name="Gaspar M.L."/>
            <person name="Mondo S.J."/>
            <person name="LaButti K.M."/>
            <person name="Sandor L."/>
            <person name="Grigoriev I.V."/>
            <person name="Henry S.A."/>
            <person name="Pawlowska T.E."/>
        </authorList>
    </citation>
    <scope>NUCLEOTIDE SEQUENCE [LARGE SCALE GENOMIC DNA]</scope>
    <source>
        <strain evidence="6 7">ATCC 52813</strain>
    </source>
</reference>
<evidence type="ECO:0000256" key="4">
    <source>
        <dbReference type="SAM" id="MobiDB-lite"/>
    </source>
</evidence>
<comment type="subcellular location">
    <subcellularLocation>
        <location evidence="1">Nucleus</location>
    </subcellularLocation>
</comment>
<dbReference type="PROSITE" id="PS00036">
    <property type="entry name" value="BZIP_BASIC"/>
    <property type="match status" value="1"/>
</dbReference>
<protein>
    <recommendedName>
        <fullName evidence="5">BZIP domain-containing protein</fullName>
    </recommendedName>
</protein>
<dbReference type="GO" id="GO:0001228">
    <property type="term" value="F:DNA-binding transcription activator activity, RNA polymerase II-specific"/>
    <property type="evidence" value="ECO:0007669"/>
    <property type="project" value="TreeGrafter"/>
</dbReference>
<dbReference type="InterPro" id="IPR004827">
    <property type="entry name" value="bZIP"/>
</dbReference>
<proteinExistence type="predicted"/>
<accession>A0A2G4SN32</accession>
<keyword evidence="7" id="KW-1185">Reference proteome</keyword>
<dbReference type="PANTHER" id="PTHR40621">
    <property type="entry name" value="TRANSCRIPTION FACTOR KAPC-RELATED"/>
    <property type="match status" value="1"/>
</dbReference>
<dbReference type="RefSeq" id="XP_023463905.1">
    <property type="nucleotide sequence ID" value="XM_023610184.1"/>
</dbReference>
<gene>
    <name evidence="6" type="ORF">RHIMIDRAFT_245323</name>
</gene>
<evidence type="ECO:0000259" key="5">
    <source>
        <dbReference type="PROSITE" id="PS50217"/>
    </source>
</evidence>
<dbReference type="GO" id="GO:0090575">
    <property type="term" value="C:RNA polymerase II transcription regulator complex"/>
    <property type="evidence" value="ECO:0007669"/>
    <property type="project" value="TreeGrafter"/>
</dbReference>
<evidence type="ECO:0000313" key="6">
    <source>
        <dbReference type="EMBL" id="PHZ10197.1"/>
    </source>
</evidence>
<dbReference type="GO" id="GO:0000976">
    <property type="term" value="F:transcription cis-regulatory region binding"/>
    <property type="evidence" value="ECO:0007669"/>
    <property type="project" value="InterPro"/>
</dbReference>
<dbReference type="Pfam" id="PF00170">
    <property type="entry name" value="bZIP_1"/>
    <property type="match status" value="1"/>
</dbReference>
<dbReference type="Proteomes" id="UP000242254">
    <property type="component" value="Unassembled WGS sequence"/>
</dbReference>
<dbReference type="InterPro" id="IPR050936">
    <property type="entry name" value="AP-1-like"/>
</dbReference>
<keyword evidence="3" id="KW-0175">Coiled coil</keyword>
<dbReference type="SMART" id="SM00338">
    <property type="entry name" value="BRLZ"/>
    <property type="match status" value="1"/>
</dbReference>
<dbReference type="SUPFAM" id="SSF57959">
    <property type="entry name" value="Leucine zipper domain"/>
    <property type="match status" value="1"/>
</dbReference>